<dbReference type="InterPro" id="IPR006195">
    <property type="entry name" value="aa-tRNA-synth_II"/>
</dbReference>
<dbReference type="Pfam" id="PF00152">
    <property type="entry name" value="tRNA-synt_2"/>
    <property type="match status" value="1"/>
</dbReference>
<feature type="compositionally biased region" description="Polar residues" evidence="6">
    <location>
        <begin position="16"/>
        <end position="26"/>
    </location>
</feature>
<keyword evidence="3" id="KW-0067">ATP-binding</keyword>
<name>A0ABU2NWI6_9ACTN</name>
<comment type="caution">
    <text evidence="8">The sequence shown here is derived from an EMBL/GenBank/DDBJ whole genome shotgun (WGS) entry which is preliminary data.</text>
</comment>
<protein>
    <submittedName>
        <fullName evidence="8">Asparagine synthetase A</fullName>
    </submittedName>
</protein>
<keyword evidence="9" id="KW-1185">Reference proteome</keyword>
<accession>A0ABU2NWI6</accession>
<keyword evidence="5" id="KW-0030">Aminoacyl-tRNA synthetase</keyword>
<organism evidence="8 9">
    <name type="scientific">Streptomyces hazeniae</name>
    <dbReference type="NCBI Taxonomy" id="3075538"/>
    <lineage>
        <taxon>Bacteria</taxon>
        <taxon>Bacillati</taxon>
        <taxon>Actinomycetota</taxon>
        <taxon>Actinomycetes</taxon>
        <taxon>Kitasatosporales</taxon>
        <taxon>Streptomycetaceae</taxon>
        <taxon>Streptomyces</taxon>
    </lineage>
</organism>
<dbReference type="SUPFAM" id="SSF55681">
    <property type="entry name" value="Class II aaRS and biotin synthetases"/>
    <property type="match status" value="1"/>
</dbReference>
<evidence type="ECO:0000256" key="2">
    <source>
        <dbReference type="ARBA" id="ARBA00022741"/>
    </source>
</evidence>
<evidence type="ECO:0000259" key="7">
    <source>
        <dbReference type="PROSITE" id="PS50862"/>
    </source>
</evidence>
<dbReference type="PROSITE" id="PS50862">
    <property type="entry name" value="AA_TRNA_LIGASE_II"/>
    <property type="match status" value="1"/>
</dbReference>
<dbReference type="RefSeq" id="WP_311675032.1">
    <property type="nucleotide sequence ID" value="NZ_JAVREQ010000021.1"/>
</dbReference>
<proteinExistence type="predicted"/>
<dbReference type="InterPro" id="IPR002312">
    <property type="entry name" value="Asp/Asn-tRNA-synth_IIb"/>
</dbReference>
<feature type="domain" description="Aminoacyl-transfer RNA synthetases class-II family profile" evidence="7">
    <location>
        <begin position="117"/>
        <end position="353"/>
    </location>
</feature>
<evidence type="ECO:0000256" key="1">
    <source>
        <dbReference type="ARBA" id="ARBA00022598"/>
    </source>
</evidence>
<evidence type="ECO:0000256" key="5">
    <source>
        <dbReference type="ARBA" id="ARBA00023146"/>
    </source>
</evidence>
<sequence>MLRTPDATRHQAGPLPQQSGTATADSGQPRLPQEPPVHLTDPVTRAVIRIQGTMLATARAHLREAGFTELLPPVIGPVTDPGVRGSKQVDVDYYGHRYKLMSSAILYKQASLLAFDKIFCIAPCVRLEPLETSNTSRHLAEFHQIDVEIAGADREAAMGVGEDLVRAVVRGVLDAHSDDLKELGRDVSALAPLLDGAFGSMKHAEAVSALHALGHAQSADAEIDWEGEALLSRQSEQPFFVTDYPKGSRGFYDRESRTEPGALRNFDILAPEGYGELCSGSEREHDYGRIVTRMRETGENPAKYEWYLRMARQGIPASAGFGIGLERFTRYVAGLDSVWQASAFPKVPGEVTP</sequence>
<dbReference type="EMBL" id="JAVREQ010000021">
    <property type="protein sequence ID" value="MDT0381350.1"/>
    <property type="molecule type" value="Genomic_DNA"/>
</dbReference>
<dbReference type="Gene3D" id="3.30.930.10">
    <property type="entry name" value="Bira Bifunctional Protein, Domain 2"/>
    <property type="match status" value="1"/>
</dbReference>
<keyword evidence="2" id="KW-0547">Nucleotide-binding</keyword>
<dbReference type="NCBIfam" id="NF005052">
    <property type="entry name" value="PRK06462.1-1"/>
    <property type="match status" value="1"/>
</dbReference>
<dbReference type="InterPro" id="IPR004364">
    <property type="entry name" value="Aa-tRNA-synt_II"/>
</dbReference>
<reference evidence="9" key="1">
    <citation type="submission" date="2023-07" db="EMBL/GenBank/DDBJ databases">
        <title>30 novel species of actinomycetes from the DSMZ collection.</title>
        <authorList>
            <person name="Nouioui I."/>
        </authorList>
    </citation>
    <scope>NUCLEOTIDE SEQUENCE [LARGE SCALE GENOMIC DNA]</scope>
    <source>
        <strain evidence="9">DSM 42041</strain>
    </source>
</reference>
<evidence type="ECO:0000256" key="3">
    <source>
        <dbReference type="ARBA" id="ARBA00022840"/>
    </source>
</evidence>
<feature type="region of interest" description="Disordered" evidence="6">
    <location>
        <begin position="1"/>
        <end position="39"/>
    </location>
</feature>
<keyword evidence="1" id="KW-0436">Ligase</keyword>
<gene>
    <name evidence="8" type="ORF">RM572_21565</name>
</gene>
<evidence type="ECO:0000256" key="6">
    <source>
        <dbReference type="SAM" id="MobiDB-lite"/>
    </source>
</evidence>
<dbReference type="Proteomes" id="UP001183414">
    <property type="component" value="Unassembled WGS sequence"/>
</dbReference>
<dbReference type="PANTHER" id="PTHR22594:SF48">
    <property type="entry name" value="ASPARAGINYL-TRNA SYNTHETASE-RELATED PROTEIN (N-TRUNCATION)"/>
    <property type="match status" value="1"/>
</dbReference>
<dbReference type="InterPro" id="IPR045864">
    <property type="entry name" value="aa-tRNA-synth_II/BPL/LPL"/>
</dbReference>
<dbReference type="PANTHER" id="PTHR22594">
    <property type="entry name" value="ASPARTYL/LYSYL-TRNA SYNTHETASE"/>
    <property type="match status" value="1"/>
</dbReference>
<evidence type="ECO:0000313" key="8">
    <source>
        <dbReference type="EMBL" id="MDT0381350.1"/>
    </source>
</evidence>
<keyword evidence="4" id="KW-0648">Protein biosynthesis</keyword>
<evidence type="ECO:0000313" key="9">
    <source>
        <dbReference type="Proteomes" id="UP001183414"/>
    </source>
</evidence>
<evidence type="ECO:0000256" key="4">
    <source>
        <dbReference type="ARBA" id="ARBA00022917"/>
    </source>
</evidence>
<dbReference type="PRINTS" id="PR01042">
    <property type="entry name" value="TRNASYNTHASP"/>
</dbReference>